<reference evidence="5" key="1">
    <citation type="submission" date="2017-09" db="EMBL/GenBank/DDBJ databases">
        <title>The Reconstruction of 2,631 Draft Metagenome-Assembled Genomes from the Global Oceans.</title>
        <authorList>
            <person name="Tully B.J."/>
            <person name="Graham E.D."/>
            <person name="Heidelberg J.F."/>
        </authorList>
    </citation>
    <scope>NUCLEOTIDE SEQUENCE [LARGE SCALE GENOMIC DNA]</scope>
</reference>
<organism evidence="4 5">
    <name type="scientific">SAR324 cluster bacterium</name>
    <dbReference type="NCBI Taxonomy" id="2024889"/>
    <lineage>
        <taxon>Bacteria</taxon>
        <taxon>Deltaproteobacteria</taxon>
        <taxon>SAR324 cluster</taxon>
    </lineage>
</organism>
<evidence type="ECO:0000313" key="5">
    <source>
        <dbReference type="Proteomes" id="UP000226525"/>
    </source>
</evidence>
<dbReference type="InterPro" id="IPR051685">
    <property type="entry name" value="Ycf3/AcsC/BcsC/TPR_MFPF"/>
</dbReference>
<dbReference type="Gene3D" id="1.25.40.10">
    <property type="entry name" value="Tetratricopeptide repeat domain"/>
    <property type="match status" value="4"/>
</dbReference>
<dbReference type="AlphaFoldDB" id="A0A2D6YL62"/>
<protein>
    <submittedName>
        <fullName evidence="4">Uncharacterized protein</fullName>
    </submittedName>
</protein>
<dbReference type="Pfam" id="PF13432">
    <property type="entry name" value="TPR_16"/>
    <property type="match status" value="1"/>
</dbReference>
<evidence type="ECO:0000256" key="2">
    <source>
        <dbReference type="ARBA" id="ARBA00022803"/>
    </source>
</evidence>
<sequence>MHSKFLQYLLIYFSLLIAFNGCSNPNLPLLRQPLNRANVDSFVEQQEERFNDDKNNLDAAFELARGRLFLRENEQAEGAVRVAVQGSPLNAEYLELLGKVLYAKERYADAIKEWNAALQVDPDRLSLYLNLALGYEQIREYEKAVVSLDEALQRDGNYVEAYFHMARIQIKRQNYESALEAVENLLVLEPSNKDVQLLRLRIFVAQGNYYPASVLATELLAQDPQWVEVLREQLRLFYLQQKPDDALSRIKELARMGKLEPEDQLIYALLLSKQGRQASANQVLEDLLRRDPTNVEALLGRAQLSLQVGEYQDALKLVEKALEIQNQRADLYYLRASLLFQRRDYLRGDIALARALELDDRPLPYQLLDARRKLMRGEMQQVERIIEKLKQQDATNVYLLTLQADLLVTQGKYDKAETLLRQALVVRETFTLRFSLARVLYLQRKYPLALSYTEDLLKDSPTHWESVYLQSMTLLQLDQTEQALKMSEDFLAREESQGLAHRLVADIKRYRGQEQAAQEVLIRGLERYPRQFYLIEALSSSYLVTRQYKEAKVILENALKAESPFQSIFLDRLVAVYRQLNDQVAYQRTLRQFQQLNDPISIQQSLSVPPLFQLLSTEPMESFVNTSSLHRD</sequence>
<feature type="repeat" description="TPR" evidence="3">
    <location>
        <begin position="159"/>
        <end position="192"/>
    </location>
</feature>
<accession>A0A2D6YL62</accession>
<dbReference type="InterPro" id="IPR011990">
    <property type="entry name" value="TPR-like_helical_dom_sf"/>
</dbReference>
<feature type="repeat" description="TPR" evidence="3">
    <location>
        <begin position="295"/>
        <end position="328"/>
    </location>
</feature>
<dbReference type="SMART" id="SM00028">
    <property type="entry name" value="TPR"/>
    <property type="match status" value="6"/>
</dbReference>
<feature type="repeat" description="TPR" evidence="3">
    <location>
        <begin position="125"/>
        <end position="158"/>
    </location>
</feature>
<dbReference type="PANTHER" id="PTHR44943">
    <property type="entry name" value="CELLULOSE SYNTHASE OPERON PROTEIN C"/>
    <property type="match status" value="1"/>
</dbReference>
<dbReference type="PROSITE" id="PS50005">
    <property type="entry name" value="TPR"/>
    <property type="match status" value="4"/>
</dbReference>
<dbReference type="Proteomes" id="UP000226525">
    <property type="component" value="Unassembled WGS sequence"/>
</dbReference>
<dbReference type="Pfam" id="PF14559">
    <property type="entry name" value="TPR_19"/>
    <property type="match status" value="2"/>
</dbReference>
<gene>
    <name evidence="4" type="ORF">CMN54_10925</name>
</gene>
<dbReference type="EMBL" id="NZEX01000124">
    <property type="protein sequence ID" value="MAH63936.1"/>
    <property type="molecule type" value="Genomic_DNA"/>
</dbReference>
<keyword evidence="1" id="KW-0677">Repeat</keyword>
<dbReference type="SUPFAM" id="SSF48452">
    <property type="entry name" value="TPR-like"/>
    <property type="match status" value="3"/>
</dbReference>
<dbReference type="Pfam" id="PF13414">
    <property type="entry name" value="TPR_11"/>
    <property type="match status" value="1"/>
</dbReference>
<dbReference type="PANTHER" id="PTHR44943:SF8">
    <property type="entry name" value="TPR REPEAT-CONTAINING PROTEIN MJ0263"/>
    <property type="match status" value="1"/>
</dbReference>
<comment type="caution">
    <text evidence="4">The sequence shown here is derived from an EMBL/GenBank/DDBJ whole genome shotgun (WGS) entry which is preliminary data.</text>
</comment>
<feature type="repeat" description="TPR" evidence="3">
    <location>
        <begin position="91"/>
        <end position="124"/>
    </location>
</feature>
<evidence type="ECO:0000313" key="4">
    <source>
        <dbReference type="EMBL" id="MAH63936.1"/>
    </source>
</evidence>
<dbReference type="InterPro" id="IPR019734">
    <property type="entry name" value="TPR_rpt"/>
</dbReference>
<name>A0A2D6YL62_9DELT</name>
<evidence type="ECO:0000256" key="3">
    <source>
        <dbReference type="PROSITE-ProRule" id="PRU00339"/>
    </source>
</evidence>
<keyword evidence="2 3" id="KW-0802">TPR repeat</keyword>
<evidence type="ECO:0000256" key="1">
    <source>
        <dbReference type="ARBA" id="ARBA00022737"/>
    </source>
</evidence>
<proteinExistence type="predicted"/>